<evidence type="ECO:0000256" key="2">
    <source>
        <dbReference type="ARBA" id="ARBA00010663"/>
    </source>
</evidence>
<evidence type="ECO:0000256" key="1">
    <source>
        <dbReference type="ARBA" id="ARBA00004141"/>
    </source>
</evidence>
<dbReference type="PROSITE" id="PS50262">
    <property type="entry name" value="G_PROTEIN_RECEP_F1_2"/>
    <property type="match status" value="1"/>
</dbReference>
<keyword evidence="4 9" id="KW-1133">Transmembrane helix</keyword>
<comment type="subcellular location">
    <subcellularLocation>
        <location evidence="1">Membrane</location>
        <topology evidence="1">Multi-pass membrane protein</topology>
    </subcellularLocation>
</comment>
<keyword evidence="5" id="KW-0297">G-protein coupled receptor</keyword>
<feature type="transmembrane region" description="Helical" evidence="9">
    <location>
        <begin position="312"/>
        <end position="329"/>
    </location>
</feature>
<dbReference type="EMBL" id="JAVRJZ010000015">
    <property type="protein sequence ID" value="KAK2712868.1"/>
    <property type="molecule type" value="Genomic_DNA"/>
</dbReference>
<feature type="transmembrane region" description="Helical" evidence="9">
    <location>
        <begin position="120"/>
        <end position="147"/>
    </location>
</feature>
<dbReference type="PRINTS" id="PR00237">
    <property type="entry name" value="GPCRRHODOPSN"/>
</dbReference>
<evidence type="ECO:0000259" key="10">
    <source>
        <dbReference type="PROSITE" id="PS50262"/>
    </source>
</evidence>
<keyword evidence="7" id="KW-0675">Receptor</keyword>
<evidence type="ECO:0000256" key="4">
    <source>
        <dbReference type="ARBA" id="ARBA00022989"/>
    </source>
</evidence>
<feature type="transmembrane region" description="Helical" evidence="9">
    <location>
        <begin position="214"/>
        <end position="236"/>
    </location>
</feature>
<comment type="similarity">
    <text evidence="2">Belongs to the G-protein coupled receptor 1 family.</text>
</comment>
<dbReference type="InterPro" id="IPR017452">
    <property type="entry name" value="GPCR_Rhodpsn_7TM"/>
</dbReference>
<feature type="transmembrane region" description="Helical" evidence="9">
    <location>
        <begin position="87"/>
        <end position="114"/>
    </location>
</feature>
<gene>
    <name evidence="11" type="ORF">QYM36_011535</name>
</gene>
<keyword evidence="8" id="KW-0807">Transducer</keyword>
<evidence type="ECO:0000256" key="7">
    <source>
        <dbReference type="ARBA" id="ARBA00023170"/>
    </source>
</evidence>
<dbReference type="PANTHER" id="PTHR24238:SF69">
    <property type="entry name" value="G-PROTEIN COUPLED RECEPTOR 165"/>
    <property type="match status" value="1"/>
</dbReference>
<feature type="transmembrane region" description="Helical" evidence="9">
    <location>
        <begin position="49"/>
        <end position="75"/>
    </location>
</feature>
<dbReference type="Gene3D" id="1.20.1070.10">
    <property type="entry name" value="Rhodopsin 7-helix transmembrane proteins"/>
    <property type="match status" value="1"/>
</dbReference>
<evidence type="ECO:0000256" key="8">
    <source>
        <dbReference type="ARBA" id="ARBA00023224"/>
    </source>
</evidence>
<comment type="caution">
    <text evidence="11">The sequence shown here is derived from an EMBL/GenBank/DDBJ whole genome shotgun (WGS) entry which is preliminary data.</text>
</comment>
<organism evidence="11 12">
    <name type="scientific">Artemia franciscana</name>
    <name type="common">Brine shrimp</name>
    <name type="synonym">Artemia sanfranciscana</name>
    <dbReference type="NCBI Taxonomy" id="6661"/>
    <lineage>
        <taxon>Eukaryota</taxon>
        <taxon>Metazoa</taxon>
        <taxon>Ecdysozoa</taxon>
        <taxon>Arthropoda</taxon>
        <taxon>Crustacea</taxon>
        <taxon>Branchiopoda</taxon>
        <taxon>Anostraca</taxon>
        <taxon>Artemiidae</taxon>
        <taxon>Artemia</taxon>
    </lineage>
</organism>
<dbReference type="EMBL" id="JAVRJZ010000015">
    <property type="protein sequence ID" value="KAK2712867.1"/>
    <property type="molecule type" value="Genomic_DNA"/>
</dbReference>
<feature type="transmembrane region" description="Helical" evidence="9">
    <location>
        <begin position="349"/>
        <end position="372"/>
    </location>
</feature>
<reference evidence="11" key="1">
    <citation type="submission" date="2023-07" db="EMBL/GenBank/DDBJ databases">
        <title>Chromosome-level genome assembly of Artemia franciscana.</title>
        <authorList>
            <person name="Jo E."/>
        </authorList>
    </citation>
    <scope>NUCLEOTIDE SEQUENCE</scope>
    <source>
        <tissue evidence="11">Whole body</tissue>
    </source>
</reference>
<dbReference type="EMBL" id="JAVRJZ010000015">
    <property type="protein sequence ID" value="KAK2712866.1"/>
    <property type="molecule type" value="Genomic_DNA"/>
</dbReference>
<name>A0AA88HZK1_ARTSF</name>
<feature type="transmembrane region" description="Helical" evidence="9">
    <location>
        <begin position="168"/>
        <end position="194"/>
    </location>
</feature>
<dbReference type="Pfam" id="PF00001">
    <property type="entry name" value="7tm_1"/>
    <property type="match status" value="1"/>
</dbReference>
<keyword evidence="3 9" id="KW-0812">Transmembrane</keyword>
<dbReference type="AlphaFoldDB" id="A0AA88HZK1"/>
<evidence type="ECO:0000313" key="12">
    <source>
        <dbReference type="Proteomes" id="UP001187531"/>
    </source>
</evidence>
<proteinExistence type="inferred from homology"/>
<protein>
    <recommendedName>
        <fullName evidence="10">G-protein coupled receptors family 1 profile domain-containing protein</fullName>
    </recommendedName>
</protein>
<dbReference type="SUPFAM" id="SSF81321">
    <property type="entry name" value="Family A G protein-coupled receptor-like"/>
    <property type="match status" value="1"/>
</dbReference>
<dbReference type="Proteomes" id="UP001187531">
    <property type="component" value="Unassembled WGS sequence"/>
</dbReference>
<evidence type="ECO:0000256" key="3">
    <source>
        <dbReference type="ARBA" id="ARBA00022692"/>
    </source>
</evidence>
<dbReference type="InterPro" id="IPR000276">
    <property type="entry name" value="GPCR_Rhodpsn"/>
</dbReference>
<sequence length="430" mass="49734">MAKLLMMEYEDYDEHSDLWLSKVLEYIENRKNNSDGLNVPHLRKSLSKVYPLFIVIYGCLILFGIACNVALLGVAIKVDKRQKDPTVCYLVNIGIAGVIQCTIVLPISLAVLLIQNWVFGAFLCYFLPMLQDIPINVIMLTFVAIAWDRYRFIHCPERKRMPTYVVSFVIWITSMCVVMPYAAYMAYFPLQVYFGNQLAGVGLCTFHSSHNIEYYLRCLFFLMYVIPLFLVLYCYIKITANIKAREAPITASLFDSPMEETFADIERSPPRLETNIHLELVPGHRHIWRVKSKERNEETEHDINKEKRTQKYLISMVVSFALCMFPLSILKLVNQMVVETFSNTGHFDITFIVFVWIAFLPNVFVPFLFFIWRLSRPTKERLSDYLRINYRPHTASTLTASQEVEDFSAGIEGDGSSCSRISICDTVVQR</sequence>
<feature type="domain" description="G-protein coupled receptors family 1 profile" evidence="10">
    <location>
        <begin position="67"/>
        <end position="369"/>
    </location>
</feature>
<dbReference type="GO" id="GO:0008188">
    <property type="term" value="F:neuropeptide receptor activity"/>
    <property type="evidence" value="ECO:0007669"/>
    <property type="project" value="TreeGrafter"/>
</dbReference>
<evidence type="ECO:0000313" key="11">
    <source>
        <dbReference type="EMBL" id="KAK2712867.1"/>
    </source>
</evidence>
<dbReference type="PANTHER" id="PTHR24238">
    <property type="entry name" value="G-PROTEIN COUPLED RECEPTOR"/>
    <property type="match status" value="1"/>
</dbReference>
<evidence type="ECO:0000256" key="5">
    <source>
        <dbReference type="ARBA" id="ARBA00023040"/>
    </source>
</evidence>
<dbReference type="GO" id="GO:0005886">
    <property type="term" value="C:plasma membrane"/>
    <property type="evidence" value="ECO:0007669"/>
    <property type="project" value="TreeGrafter"/>
</dbReference>
<keyword evidence="12" id="KW-1185">Reference proteome</keyword>
<evidence type="ECO:0000256" key="6">
    <source>
        <dbReference type="ARBA" id="ARBA00023136"/>
    </source>
</evidence>
<accession>A0AA88HZK1</accession>
<keyword evidence="6 9" id="KW-0472">Membrane</keyword>
<evidence type="ECO:0000256" key="9">
    <source>
        <dbReference type="SAM" id="Phobius"/>
    </source>
</evidence>